<evidence type="ECO:0000313" key="1">
    <source>
        <dbReference type="EMBL" id="QHT06363.1"/>
    </source>
</evidence>
<proteinExistence type="predicted"/>
<dbReference type="EMBL" id="MN739467">
    <property type="protein sequence ID" value="QHT06363.1"/>
    <property type="molecule type" value="Genomic_DNA"/>
</dbReference>
<name>A0A6C0CPZ6_9ZZZZ</name>
<evidence type="ECO:0008006" key="2">
    <source>
        <dbReference type="Google" id="ProtNLM"/>
    </source>
</evidence>
<organism evidence="1">
    <name type="scientific">viral metagenome</name>
    <dbReference type="NCBI Taxonomy" id="1070528"/>
    <lineage>
        <taxon>unclassified sequences</taxon>
        <taxon>metagenomes</taxon>
        <taxon>organismal metagenomes</taxon>
    </lineage>
</organism>
<dbReference type="AlphaFoldDB" id="A0A6C0CPZ6"/>
<sequence>MIVNDSYLGTKKDKKGQAIFECKCCSFITSHSGHWKRHIKTKKHNDSKMIVNATKKSSKKDNSITAKKWKCGCGKSYKYDSGYYRHKKTCTWKAYSDSDSELSDEEENVIVKKKGELMFGSEEKDKFMEMVMKTTMEVVSKTTTEIIKNIAPHMGTNTNSFNTNNNFNINLFLNEQCANALSIQDFAKKLTLTMQDLATLKDNEPKAIQGIIKNNLKSLTITERPMHNHDKTWYVKDRDEGWEDDGGEKIVKAVKTGVSQKSGPTFVENNPDFLTNQKVGEAYAETMSVAMKEPTTRCQNKVLKGIEKECSIKK</sequence>
<accession>A0A6C0CPZ6</accession>
<reference evidence="1" key="1">
    <citation type="journal article" date="2020" name="Nature">
        <title>Giant virus diversity and host interactions through global metagenomics.</title>
        <authorList>
            <person name="Schulz F."/>
            <person name="Roux S."/>
            <person name="Paez-Espino D."/>
            <person name="Jungbluth S."/>
            <person name="Walsh D.A."/>
            <person name="Denef V.J."/>
            <person name="McMahon K.D."/>
            <person name="Konstantinidis K.T."/>
            <person name="Eloe-Fadrosh E.A."/>
            <person name="Kyrpides N.C."/>
            <person name="Woyke T."/>
        </authorList>
    </citation>
    <scope>NUCLEOTIDE SEQUENCE</scope>
    <source>
        <strain evidence="1">GVMAG-M-3300021425-30</strain>
    </source>
</reference>
<protein>
    <recommendedName>
        <fullName evidence="2">C2H2-type domain-containing protein</fullName>
    </recommendedName>
</protein>